<keyword evidence="2" id="KW-0812">Transmembrane</keyword>
<evidence type="ECO:0000256" key="2">
    <source>
        <dbReference type="SAM" id="Phobius"/>
    </source>
</evidence>
<keyword evidence="2" id="KW-0472">Membrane</keyword>
<feature type="transmembrane region" description="Helical" evidence="2">
    <location>
        <begin position="458"/>
        <end position="477"/>
    </location>
</feature>
<organism evidence="3 4">
    <name type="scientific">Coniophora puteana (strain RWD-64-598)</name>
    <name type="common">Brown rot fungus</name>
    <dbReference type="NCBI Taxonomy" id="741705"/>
    <lineage>
        <taxon>Eukaryota</taxon>
        <taxon>Fungi</taxon>
        <taxon>Dikarya</taxon>
        <taxon>Basidiomycota</taxon>
        <taxon>Agaricomycotina</taxon>
        <taxon>Agaricomycetes</taxon>
        <taxon>Agaricomycetidae</taxon>
        <taxon>Boletales</taxon>
        <taxon>Coniophorineae</taxon>
        <taxon>Coniophoraceae</taxon>
        <taxon>Coniophora</taxon>
    </lineage>
</organism>
<feature type="region of interest" description="Disordered" evidence="1">
    <location>
        <begin position="205"/>
        <end position="336"/>
    </location>
</feature>
<reference evidence="4" key="1">
    <citation type="journal article" date="2012" name="Science">
        <title>The Paleozoic origin of enzymatic lignin decomposition reconstructed from 31 fungal genomes.</title>
        <authorList>
            <person name="Floudas D."/>
            <person name="Binder M."/>
            <person name="Riley R."/>
            <person name="Barry K."/>
            <person name="Blanchette R.A."/>
            <person name="Henrissat B."/>
            <person name="Martinez A.T."/>
            <person name="Otillar R."/>
            <person name="Spatafora J.W."/>
            <person name="Yadav J.S."/>
            <person name="Aerts A."/>
            <person name="Benoit I."/>
            <person name="Boyd A."/>
            <person name="Carlson A."/>
            <person name="Copeland A."/>
            <person name="Coutinho P.M."/>
            <person name="de Vries R.P."/>
            <person name="Ferreira P."/>
            <person name="Findley K."/>
            <person name="Foster B."/>
            <person name="Gaskell J."/>
            <person name="Glotzer D."/>
            <person name="Gorecki P."/>
            <person name="Heitman J."/>
            <person name="Hesse C."/>
            <person name="Hori C."/>
            <person name="Igarashi K."/>
            <person name="Jurgens J.A."/>
            <person name="Kallen N."/>
            <person name="Kersten P."/>
            <person name="Kohler A."/>
            <person name="Kuees U."/>
            <person name="Kumar T.K.A."/>
            <person name="Kuo A."/>
            <person name="LaButti K."/>
            <person name="Larrondo L.F."/>
            <person name="Lindquist E."/>
            <person name="Ling A."/>
            <person name="Lombard V."/>
            <person name="Lucas S."/>
            <person name="Lundell T."/>
            <person name="Martin R."/>
            <person name="McLaughlin D.J."/>
            <person name="Morgenstern I."/>
            <person name="Morin E."/>
            <person name="Murat C."/>
            <person name="Nagy L.G."/>
            <person name="Nolan M."/>
            <person name="Ohm R.A."/>
            <person name="Patyshakuliyeva A."/>
            <person name="Rokas A."/>
            <person name="Ruiz-Duenas F.J."/>
            <person name="Sabat G."/>
            <person name="Salamov A."/>
            <person name="Samejima M."/>
            <person name="Schmutz J."/>
            <person name="Slot J.C."/>
            <person name="St John F."/>
            <person name="Stenlid J."/>
            <person name="Sun H."/>
            <person name="Sun S."/>
            <person name="Syed K."/>
            <person name="Tsang A."/>
            <person name="Wiebenga A."/>
            <person name="Young D."/>
            <person name="Pisabarro A."/>
            <person name="Eastwood D.C."/>
            <person name="Martin F."/>
            <person name="Cullen D."/>
            <person name="Grigoriev I.V."/>
            <person name="Hibbett D.S."/>
        </authorList>
    </citation>
    <scope>NUCLEOTIDE SEQUENCE [LARGE SCALE GENOMIC DNA]</scope>
    <source>
        <strain evidence="4">RWD-64-598 SS2</strain>
    </source>
</reference>
<feature type="transmembrane region" description="Helical" evidence="2">
    <location>
        <begin position="427"/>
        <end position="452"/>
    </location>
</feature>
<feature type="region of interest" description="Disordered" evidence="1">
    <location>
        <begin position="173"/>
        <end position="192"/>
    </location>
</feature>
<dbReference type="AlphaFoldDB" id="R7SCC1"/>
<keyword evidence="4" id="KW-1185">Reference proteome</keyword>
<evidence type="ECO:0000313" key="3">
    <source>
        <dbReference type="EMBL" id="EIW73821.1"/>
    </source>
</evidence>
<feature type="compositionally biased region" description="Pro residues" evidence="1">
    <location>
        <begin position="252"/>
        <end position="264"/>
    </location>
</feature>
<gene>
    <name evidence="3" type="ORF">CONPUDRAFT_78481</name>
</gene>
<feature type="compositionally biased region" description="Low complexity" evidence="1">
    <location>
        <begin position="206"/>
        <end position="215"/>
    </location>
</feature>
<dbReference type="KEGG" id="cput:CONPUDRAFT_78481"/>
<dbReference type="EMBL" id="JH711658">
    <property type="protein sequence ID" value="EIW73821.1"/>
    <property type="molecule type" value="Genomic_DNA"/>
</dbReference>
<protein>
    <submittedName>
        <fullName evidence="3">Uncharacterized protein</fullName>
    </submittedName>
</protein>
<evidence type="ECO:0000313" key="4">
    <source>
        <dbReference type="Proteomes" id="UP000053558"/>
    </source>
</evidence>
<name>R7SCC1_CONPW</name>
<accession>R7SCC1</accession>
<feature type="compositionally biased region" description="Basic and acidic residues" evidence="1">
    <location>
        <begin position="173"/>
        <end position="191"/>
    </location>
</feature>
<keyword evidence="2" id="KW-1133">Transmembrane helix</keyword>
<dbReference type="RefSeq" id="XP_007776002.1">
    <property type="nucleotide sequence ID" value="XM_007777812.1"/>
</dbReference>
<dbReference type="GeneID" id="19209773"/>
<evidence type="ECO:0000256" key="1">
    <source>
        <dbReference type="SAM" id="MobiDB-lite"/>
    </source>
</evidence>
<feature type="transmembrane region" description="Helical" evidence="2">
    <location>
        <begin position="394"/>
        <end position="420"/>
    </location>
</feature>
<proteinExistence type="predicted"/>
<dbReference type="Proteomes" id="UP000053558">
    <property type="component" value="Unassembled WGS sequence"/>
</dbReference>
<sequence>MHQAKEVHIQWMNVLNMMYSGRCIFGNWPLLNVLPGDFSPNLLTYAEMRAVVCPWMLYIMRDAYDVPSYTGNEPEIIKMDDMTVEQAEKIMVKITPMSEAINAHDETAFTVSLVQDVDENTLRFVTTSSKFIREVQANCDDEVMIQFAGDYWMSEKDKMAECRVKLEEREKARLKASREKRAANKGKETARGVRKTLKKLDALGINSSASSSNSSPPEHAVSKAAAQSDAHKHATPAPPSRQEAPIVVDDSPPSPPPPSQPGVPPDQSRREVIELDSSDGQLRPSKRHDSNGSSPSEERDQQGRGRSRSLSAPESHPRQHSGKTDPRPRIGVTPGLESIDDHVQRIVIVPDLGIIAVLHQGLPHLVTQVILTSTIMVLRVRRAMHPITMRHQTIVLLLACLLLHARTTLLVLLAITVMILRQRHQEGILLLGALLPHGPTTPLVLLASMMSLSNPHTILPAFSVSFSATYPASFSFARTMHDPLNVLSTPAVPLSRLSAYSVINWNVINGVNLNSEF</sequence>